<dbReference type="InterPro" id="IPR039425">
    <property type="entry name" value="RNA_pol_sigma-70-like"/>
</dbReference>
<dbReference type="InterPro" id="IPR013249">
    <property type="entry name" value="RNA_pol_sigma70_r4_t2"/>
</dbReference>
<dbReference type="InterPro" id="IPR000838">
    <property type="entry name" value="RNA_pol_sigma70_ECF_CS"/>
</dbReference>
<evidence type="ECO:0000313" key="10">
    <source>
        <dbReference type="EMBL" id="MBK5927445.1"/>
    </source>
</evidence>
<organism evidence="10 11">
    <name type="scientific">Rhodobaculum claviforme</name>
    <dbReference type="NCBI Taxonomy" id="1549854"/>
    <lineage>
        <taxon>Bacteria</taxon>
        <taxon>Pseudomonadati</taxon>
        <taxon>Pseudomonadota</taxon>
        <taxon>Alphaproteobacteria</taxon>
        <taxon>Rhodobacterales</taxon>
        <taxon>Paracoccaceae</taxon>
        <taxon>Rhodobaculum</taxon>
    </lineage>
</organism>
<feature type="region of interest" description="Disordered" evidence="7">
    <location>
        <begin position="168"/>
        <end position="199"/>
    </location>
</feature>
<dbReference type="NCBIfam" id="TIGR02937">
    <property type="entry name" value="sigma70-ECF"/>
    <property type="match status" value="1"/>
</dbReference>
<dbReference type="PANTHER" id="PTHR43133">
    <property type="entry name" value="RNA POLYMERASE ECF-TYPE SIGMA FACTO"/>
    <property type="match status" value="1"/>
</dbReference>
<dbReference type="Gene3D" id="1.10.1740.10">
    <property type="match status" value="1"/>
</dbReference>
<dbReference type="SUPFAM" id="SSF88946">
    <property type="entry name" value="Sigma2 domain of RNA polymerase sigma factors"/>
    <property type="match status" value="1"/>
</dbReference>
<dbReference type="GO" id="GO:0006352">
    <property type="term" value="P:DNA-templated transcription initiation"/>
    <property type="evidence" value="ECO:0007669"/>
    <property type="project" value="InterPro"/>
</dbReference>
<evidence type="ECO:0000256" key="4">
    <source>
        <dbReference type="ARBA" id="ARBA00023125"/>
    </source>
</evidence>
<comment type="similarity">
    <text evidence="1 6">Belongs to the sigma-70 factor family. ECF subfamily.</text>
</comment>
<name>A0A934TKH4_9RHOB</name>
<reference evidence="10" key="1">
    <citation type="submission" date="2017-05" db="EMBL/GenBank/DDBJ databases">
        <authorList>
            <person name="Imhoff J.F."/>
            <person name="Rahn T."/>
            <person name="Kuenzel S."/>
            <person name="Neulinger S.C."/>
        </authorList>
    </citation>
    <scope>NUCLEOTIDE SEQUENCE</scope>
    <source>
        <strain evidence="10">LMG 28126</strain>
    </source>
</reference>
<evidence type="ECO:0000256" key="5">
    <source>
        <dbReference type="ARBA" id="ARBA00023163"/>
    </source>
</evidence>
<dbReference type="SUPFAM" id="SSF88659">
    <property type="entry name" value="Sigma3 and sigma4 domains of RNA polymerase sigma factors"/>
    <property type="match status" value="1"/>
</dbReference>
<dbReference type="InterPro" id="IPR036388">
    <property type="entry name" value="WH-like_DNA-bd_sf"/>
</dbReference>
<proteinExistence type="inferred from homology"/>
<evidence type="ECO:0000256" key="3">
    <source>
        <dbReference type="ARBA" id="ARBA00023082"/>
    </source>
</evidence>
<dbReference type="GO" id="GO:0016987">
    <property type="term" value="F:sigma factor activity"/>
    <property type="evidence" value="ECO:0007669"/>
    <property type="project" value="UniProtKB-KW"/>
</dbReference>
<dbReference type="AlphaFoldDB" id="A0A934TKH4"/>
<dbReference type="Gene3D" id="1.10.10.10">
    <property type="entry name" value="Winged helix-like DNA-binding domain superfamily/Winged helix DNA-binding domain"/>
    <property type="match status" value="1"/>
</dbReference>
<dbReference type="EMBL" id="NHSD01000248">
    <property type="protein sequence ID" value="MBK5927445.1"/>
    <property type="molecule type" value="Genomic_DNA"/>
</dbReference>
<feature type="domain" description="RNA polymerase sigma factor 70 region 4 type 2" evidence="9">
    <location>
        <begin position="103"/>
        <end position="155"/>
    </location>
</feature>
<reference evidence="10" key="2">
    <citation type="journal article" date="2020" name="Microorganisms">
        <title>Osmotic Adaptation and Compatible Solute Biosynthesis of Phototrophic Bacteria as Revealed from Genome Analyses.</title>
        <authorList>
            <person name="Imhoff J.F."/>
            <person name="Rahn T."/>
            <person name="Kunzel S."/>
            <person name="Keller A."/>
            <person name="Neulinger S.C."/>
        </authorList>
    </citation>
    <scope>NUCLEOTIDE SEQUENCE</scope>
    <source>
        <strain evidence="10">LMG 28126</strain>
    </source>
</reference>
<protein>
    <recommendedName>
        <fullName evidence="6">RNA polymerase sigma factor</fullName>
    </recommendedName>
</protein>
<dbReference type="InterPro" id="IPR013324">
    <property type="entry name" value="RNA_pol_sigma_r3/r4-like"/>
</dbReference>
<evidence type="ECO:0000259" key="9">
    <source>
        <dbReference type="Pfam" id="PF08281"/>
    </source>
</evidence>
<keyword evidence="2 6" id="KW-0805">Transcription regulation</keyword>
<keyword evidence="3 6" id="KW-0731">Sigma factor</keyword>
<evidence type="ECO:0000256" key="7">
    <source>
        <dbReference type="SAM" id="MobiDB-lite"/>
    </source>
</evidence>
<keyword evidence="11" id="KW-1185">Reference proteome</keyword>
<dbReference type="InterPro" id="IPR014284">
    <property type="entry name" value="RNA_pol_sigma-70_dom"/>
</dbReference>
<dbReference type="GO" id="GO:0003677">
    <property type="term" value="F:DNA binding"/>
    <property type="evidence" value="ECO:0007669"/>
    <property type="project" value="UniProtKB-KW"/>
</dbReference>
<evidence type="ECO:0000313" key="11">
    <source>
        <dbReference type="Proteomes" id="UP000706333"/>
    </source>
</evidence>
<sequence>MTPRHPFHLLLPQHFRSLGRRALHLTRNEHRAQDLVQETLLKAWAARDSYRPETNLGAWLFTIMRNAHFSDWRKRRREVQDVDGAHVRALAEEPTQDHVIALRELISAIARLPQAQQRPVVLMGAYGFTLLETADACGCAVGTIKSRVSRGRATLQHVLAHDALVRTRGDPPAVNRPARGAPPRAMLDASPTAMRRAAE</sequence>
<evidence type="ECO:0000256" key="1">
    <source>
        <dbReference type="ARBA" id="ARBA00010641"/>
    </source>
</evidence>
<keyword evidence="5 6" id="KW-0804">Transcription</keyword>
<dbReference type="InterPro" id="IPR007627">
    <property type="entry name" value="RNA_pol_sigma70_r2"/>
</dbReference>
<dbReference type="RefSeq" id="WP_201157205.1">
    <property type="nucleotide sequence ID" value="NZ_NHSD01000248.1"/>
</dbReference>
<gene>
    <name evidence="10" type="ORF">CCR87_08925</name>
</gene>
<accession>A0A934TKH4</accession>
<evidence type="ECO:0000256" key="2">
    <source>
        <dbReference type="ARBA" id="ARBA00023015"/>
    </source>
</evidence>
<comment type="caution">
    <text evidence="10">The sequence shown here is derived from an EMBL/GenBank/DDBJ whole genome shotgun (WGS) entry which is preliminary data.</text>
</comment>
<feature type="domain" description="RNA polymerase sigma-70 region 2" evidence="8">
    <location>
        <begin position="14"/>
        <end position="77"/>
    </location>
</feature>
<dbReference type="Pfam" id="PF08281">
    <property type="entry name" value="Sigma70_r4_2"/>
    <property type="match status" value="1"/>
</dbReference>
<dbReference type="Proteomes" id="UP000706333">
    <property type="component" value="Unassembled WGS sequence"/>
</dbReference>
<dbReference type="InterPro" id="IPR013325">
    <property type="entry name" value="RNA_pol_sigma_r2"/>
</dbReference>
<evidence type="ECO:0000259" key="8">
    <source>
        <dbReference type="Pfam" id="PF04542"/>
    </source>
</evidence>
<evidence type="ECO:0000256" key="6">
    <source>
        <dbReference type="RuleBase" id="RU000716"/>
    </source>
</evidence>
<keyword evidence="4 6" id="KW-0238">DNA-binding</keyword>
<dbReference type="PROSITE" id="PS01063">
    <property type="entry name" value="SIGMA70_ECF"/>
    <property type="match status" value="1"/>
</dbReference>
<dbReference type="Pfam" id="PF04542">
    <property type="entry name" value="Sigma70_r2"/>
    <property type="match status" value="1"/>
</dbReference>
<dbReference type="PANTHER" id="PTHR43133:SF25">
    <property type="entry name" value="RNA POLYMERASE SIGMA FACTOR RFAY-RELATED"/>
    <property type="match status" value="1"/>
</dbReference>